<keyword evidence="1" id="KW-0812">Transmembrane</keyword>
<keyword evidence="1" id="KW-0472">Membrane</keyword>
<dbReference type="AlphaFoldDB" id="A0A0C2IFU6"/>
<dbReference type="Proteomes" id="UP000031535">
    <property type="component" value="Unassembled WGS sequence"/>
</dbReference>
<keyword evidence="1" id="KW-1133">Transmembrane helix</keyword>
<accession>A0A0C2IFU6</accession>
<sequence>MEPRITELETRFEYIHRDLNEVRNDVKSIKNRLTYVAGAAAVIGAPLAWIANNRMDQILLLLTS</sequence>
<reference evidence="2 3" key="1">
    <citation type="submission" date="2015-01" db="EMBL/GenBank/DDBJ databases">
        <title>Complete genome of Pseudomonas batumici UCM B-321 producer of the batumin antibiotic with strong antistaphilococcal and potential anticancer activity.</title>
        <authorList>
            <person name="Klochko V.V."/>
            <person name="Zelena L.B."/>
            <person name="Elena K.A."/>
            <person name="Reva O.N."/>
        </authorList>
    </citation>
    <scope>NUCLEOTIDE SEQUENCE [LARGE SCALE GENOMIC DNA]</scope>
    <source>
        <strain evidence="2 3">UCM B-321</strain>
    </source>
</reference>
<dbReference type="EMBL" id="JXDG01000003">
    <property type="protein sequence ID" value="KIH85895.1"/>
    <property type="molecule type" value="Genomic_DNA"/>
</dbReference>
<gene>
    <name evidence="2" type="ORF">UCMB321_0262</name>
</gene>
<comment type="caution">
    <text evidence="2">The sequence shown here is derived from an EMBL/GenBank/DDBJ whole genome shotgun (WGS) entry which is preliminary data.</text>
</comment>
<dbReference type="PATRIC" id="fig|226910.6.peg.263"/>
<evidence type="ECO:0000313" key="3">
    <source>
        <dbReference type="Proteomes" id="UP000031535"/>
    </source>
</evidence>
<feature type="transmembrane region" description="Helical" evidence="1">
    <location>
        <begin position="33"/>
        <end position="51"/>
    </location>
</feature>
<evidence type="ECO:0000313" key="2">
    <source>
        <dbReference type="EMBL" id="KIH85895.1"/>
    </source>
</evidence>
<evidence type="ECO:0000256" key="1">
    <source>
        <dbReference type="SAM" id="Phobius"/>
    </source>
</evidence>
<proteinExistence type="predicted"/>
<name>A0A0C2IFU6_9PSED</name>
<organism evidence="2 3">
    <name type="scientific">Pseudomonas batumici</name>
    <dbReference type="NCBI Taxonomy" id="226910"/>
    <lineage>
        <taxon>Bacteria</taxon>
        <taxon>Pseudomonadati</taxon>
        <taxon>Pseudomonadota</taxon>
        <taxon>Gammaproteobacteria</taxon>
        <taxon>Pseudomonadales</taxon>
        <taxon>Pseudomonadaceae</taxon>
        <taxon>Pseudomonas</taxon>
    </lineage>
</organism>
<keyword evidence="3" id="KW-1185">Reference proteome</keyword>
<protein>
    <submittedName>
        <fullName evidence="2">Uncharacterized protein</fullName>
    </submittedName>
</protein>
<dbReference type="RefSeq" id="WP_040063229.1">
    <property type="nucleotide sequence ID" value="NZ_CP144470.1"/>
</dbReference>
<dbReference type="OrthoDB" id="6980452at2"/>